<dbReference type="Gene3D" id="1.10.10.10">
    <property type="entry name" value="Winged helix-like DNA-binding domain superfamily/Winged helix DNA-binding domain"/>
    <property type="match status" value="1"/>
</dbReference>
<dbReference type="SMART" id="SM00345">
    <property type="entry name" value="HTH_GNTR"/>
    <property type="match status" value="1"/>
</dbReference>
<protein>
    <submittedName>
        <fullName evidence="5">GntR family transcriptional regulator</fullName>
    </submittedName>
</protein>
<dbReference type="InterPro" id="IPR050679">
    <property type="entry name" value="Bact_HTH_transcr_reg"/>
</dbReference>
<dbReference type="SUPFAM" id="SSF46785">
    <property type="entry name" value="Winged helix' DNA-binding domain"/>
    <property type="match status" value="1"/>
</dbReference>
<dbReference type="PANTHER" id="PTHR44846:SF1">
    <property type="entry name" value="MANNOSYL-D-GLYCERATE TRANSPORT_METABOLISM SYSTEM REPRESSOR MNGR-RELATED"/>
    <property type="match status" value="1"/>
</dbReference>
<accession>A0A4R3K8S6</accession>
<reference evidence="5 6" key="1">
    <citation type="submission" date="2019-03" db="EMBL/GenBank/DDBJ databases">
        <title>Genomic Encyclopedia of Type Strains, Phase IV (KMG-IV): sequencing the most valuable type-strain genomes for metagenomic binning, comparative biology and taxonomic classification.</title>
        <authorList>
            <person name="Goeker M."/>
        </authorList>
    </citation>
    <scope>NUCLEOTIDE SEQUENCE [LARGE SCALE GENOMIC DNA]</scope>
    <source>
        <strain evidence="5 6">DSM 29489</strain>
    </source>
</reference>
<evidence type="ECO:0000313" key="6">
    <source>
        <dbReference type="Proteomes" id="UP000295726"/>
    </source>
</evidence>
<evidence type="ECO:0000256" key="1">
    <source>
        <dbReference type="ARBA" id="ARBA00023015"/>
    </source>
</evidence>
<dbReference type="RefSeq" id="WP_132380373.1">
    <property type="nucleotide sequence ID" value="NZ_DAIQXH010000081.1"/>
</dbReference>
<evidence type="ECO:0000313" key="5">
    <source>
        <dbReference type="EMBL" id="TCS79424.1"/>
    </source>
</evidence>
<dbReference type="Gene3D" id="3.40.1410.10">
    <property type="entry name" value="Chorismate lyase-like"/>
    <property type="match status" value="1"/>
</dbReference>
<organism evidence="5 6">
    <name type="scientific">Muricomes intestini</name>
    <dbReference type="NCBI Taxonomy" id="1796634"/>
    <lineage>
        <taxon>Bacteria</taxon>
        <taxon>Bacillati</taxon>
        <taxon>Bacillota</taxon>
        <taxon>Clostridia</taxon>
        <taxon>Lachnospirales</taxon>
        <taxon>Lachnospiraceae</taxon>
        <taxon>Muricomes</taxon>
    </lineage>
</organism>
<dbReference type="PRINTS" id="PR00035">
    <property type="entry name" value="HTHGNTR"/>
</dbReference>
<dbReference type="InterPro" id="IPR000524">
    <property type="entry name" value="Tscrpt_reg_HTH_GntR"/>
</dbReference>
<evidence type="ECO:0000259" key="4">
    <source>
        <dbReference type="PROSITE" id="PS50949"/>
    </source>
</evidence>
<dbReference type="GO" id="GO:0003677">
    <property type="term" value="F:DNA binding"/>
    <property type="evidence" value="ECO:0007669"/>
    <property type="project" value="UniProtKB-KW"/>
</dbReference>
<sequence>MDYHIPPGTEAIERLEDFIVVNRLTANTRIPSERDLCEMWGVSRSTLRQAVDTLVSWGVLYRVRGSGVYVAVPKKNRNMVGVDSMIGELRQQGSFLSKKIISARVIEATKQISRKLKIPLGRKVHEYIRLRKVDYVPCILETTYIDGQQYPDFDEYYNEKTSMDYILKNIYHKKQKSGEENISVTYASEHEAELFEIEPDTPLFFTSGVVKDEKGVPVTYYKQLFRSDQFKFVSVINKE</sequence>
<gene>
    <name evidence="5" type="ORF">EDD59_1084</name>
</gene>
<evidence type="ECO:0000256" key="2">
    <source>
        <dbReference type="ARBA" id="ARBA00023125"/>
    </source>
</evidence>
<keyword evidence="1" id="KW-0805">Transcription regulation</keyword>
<dbReference type="SUPFAM" id="SSF64288">
    <property type="entry name" value="Chorismate lyase-like"/>
    <property type="match status" value="1"/>
</dbReference>
<dbReference type="Pfam" id="PF00392">
    <property type="entry name" value="GntR"/>
    <property type="match status" value="1"/>
</dbReference>
<dbReference type="GO" id="GO:0003700">
    <property type="term" value="F:DNA-binding transcription factor activity"/>
    <property type="evidence" value="ECO:0007669"/>
    <property type="project" value="InterPro"/>
</dbReference>
<dbReference type="InterPro" id="IPR036390">
    <property type="entry name" value="WH_DNA-bd_sf"/>
</dbReference>
<dbReference type="Pfam" id="PF07702">
    <property type="entry name" value="UTRA"/>
    <property type="match status" value="1"/>
</dbReference>
<dbReference type="InterPro" id="IPR028978">
    <property type="entry name" value="Chorismate_lyase_/UTRA_dom_sf"/>
</dbReference>
<dbReference type="GO" id="GO:0045892">
    <property type="term" value="P:negative regulation of DNA-templated transcription"/>
    <property type="evidence" value="ECO:0007669"/>
    <property type="project" value="TreeGrafter"/>
</dbReference>
<keyword evidence="6" id="KW-1185">Reference proteome</keyword>
<evidence type="ECO:0000256" key="3">
    <source>
        <dbReference type="ARBA" id="ARBA00023163"/>
    </source>
</evidence>
<dbReference type="InterPro" id="IPR036388">
    <property type="entry name" value="WH-like_DNA-bd_sf"/>
</dbReference>
<dbReference type="Proteomes" id="UP000295726">
    <property type="component" value="Unassembled WGS sequence"/>
</dbReference>
<dbReference type="CDD" id="cd07377">
    <property type="entry name" value="WHTH_GntR"/>
    <property type="match status" value="1"/>
</dbReference>
<keyword evidence="3" id="KW-0804">Transcription</keyword>
<keyword evidence="2" id="KW-0238">DNA-binding</keyword>
<dbReference type="AlphaFoldDB" id="A0A4R3K8S6"/>
<dbReference type="PROSITE" id="PS50949">
    <property type="entry name" value="HTH_GNTR"/>
    <property type="match status" value="1"/>
</dbReference>
<feature type="domain" description="HTH gntR-type" evidence="4">
    <location>
        <begin position="5"/>
        <end position="73"/>
    </location>
</feature>
<comment type="caution">
    <text evidence="5">The sequence shown here is derived from an EMBL/GenBank/DDBJ whole genome shotgun (WGS) entry which is preliminary data.</text>
</comment>
<dbReference type="SMART" id="SM00866">
    <property type="entry name" value="UTRA"/>
    <property type="match status" value="1"/>
</dbReference>
<dbReference type="PANTHER" id="PTHR44846">
    <property type="entry name" value="MANNOSYL-D-GLYCERATE TRANSPORT/METABOLISM SYSTEM REPRESSOR MNGR-RELATED"/>
    <property type="match status" value="1"/>
</dbReference>
<dbReference type="OrthoDB" id="163333at2"/>
<proteinExistence type="predicted"/>
<dbReference type="EMBL" id="SLZZ01000008">
    <property type="protein sequence ID" value="TCS79424.1"/>
    <property type="molecule type" value="Genomic_DNA"/>
</dbReference>
<name>A0A4R3K8S6_9FIRM</name>
<dbReference type="InterPro" id="IPR011663">
    <property type="entry name" value="UTRA"/>
</dbReference>